<evidence type="ECO:0000313" key="2">
    <source>
        <dbReference type="EMBL" id="RCX13948.1"/>
    </source>
</evidence>
<feature type="domain" description="Transglutaminase-like" evidence="1">
    <location>
        <begin position="174"/>
        <end position="230"/>
    </location>
</feature>
<dbReference type="EMBL" id="QPJW01000019">
    <property type="protein sequence ID" value="RCX13948.1"/>
    <property type="molecule type" value="Genomic_DNA"/>
</dbReference>
<accession>A0A369B038</accession>
<evidence type="ECO:0000259" key="1">
    <source>
        <dbReference type="SMART" id="SM00460"/>
    </source>
</evidence>
<dbReference type="PANTHER" id="PTHR46333">
    <property type="entry name" value="CYTOKINESIS PROTEIN 3"/>
    <property type="match status" value="1"/>
</dbReference>
<dbReference type="SMART" id="SM00460">
    <property type="entry name" value="TGc"/>
    <property type="match status" value="1"/>
</dbReference>
<proteinExistence type="predicted"/>
<evidence type="ECO:0000313" key="3">
    <source>
        <dbReference type="Proteomes" id="UP000253090"/>
    </source>
</evidence>
<protein>
    <submittedName>
        <fullName evidence="2">Transglutaminase superfamily protein</fullName>
    </submittedName>
</protein>
<gene>
    <name evidence="2" type="ORF">DFP94_11960</name>
</gene>
<dbReference type="InterPro" id="IPR038765">
    <property type="entry name" value="Papain-like_cys_pep_sf"/>
</dbReference>
<dbReference type="GO" id="GO:0005737">
    <property type="term" value="C:cytoplasm"/>
    <property type="evidence" value="ECO:0007669"/>
    <property type="project" value="TreeGrafter"/>
</dbReference>
<dbReference type="Pfam" id="PF01841">
    <property type="entry name" value="Transglut_core"/>
    <property type="match status" value="1"/>
</dbReference>
<organism evidence="2 3">
    <name type="scientific">Fontibacillus phaseoli</name>
    <dbReference type="NCBI Taxonomy" id="1416533"/>
    <lineage>
        <taxon>Bacteria</taxon>
        <taxon>Bacillati</taxon>
        <taxon>Bacillota</taxon>
        <taxon>Bacilli</taxon>
        <taxon>Bacillales</taxon>
        <taxon>Paenibacillaceae</taxon>
        <taxon>Fontibacillus</taxon>
    </lineage>
</organism>
<dbReference type="PANTHER" id="PTHR46333:SF2">
    <property type="entry name" value="CYTOKINESIS PROTEIN 3"/>
    <property type="match status" value="1"/>
</dbReference>
<keyword evidence="3" id="KW-1185">Reference proteome</keyword>
<name>A0A369B038_9BACL</name>
<dbReference type="InterPro" id="IPR002931">
    <property type="entry name" value="Transglutaminase-like"/>
</dbReference>
<dbReference type="InterPro" id="IPR052557">
    <property type="entry name" value="CAP/Cytokinesis_protein"/>
</dbReference>
<dbReference type="AlphaFoldDB" id="A0A369B038"/>
<sequence length="375" mass="42359">MGQSMPKRWITAGLLGALLMGTVPANWNTLQVFAASEKTYVTTVQGLQQEMTEGLEARKTSLTIKYKGSTKKLESLLKNAITGALDSDPYTKYIVDRYTYSWRGTSGTAKISLSVKYRENKDQSAYVNWRVSGILKSIITPGMNDHQKVKAIHDYVVQNLKYDENLKKYTAYEGLQTGEAVCQGYTLLTYKLLQGAGINNRIVEGTAGGQLHAWNLVELGKRWYHLDTTWDDPLLAPPDQISYAYYLLTDEQIRKDHRWTIKYPAANTLYRNTLSALVNKGEAGTAVYKELQQQLGLHLYDPSLAIGTEEGLQDRVRQGIKAGGLTVTIRYSGTEQEMLRDLEGLYDLPIENVRYLSDPLEGTKDLRVEIHWETR</sequence>
<dbReference type="Gene3D" id="3.10.620.30">
    <property type="match status" value="1"/>
</dbReference>
<reference evidence="2 3" key="1">
    <citation type="submission" date="2018-07" db="EMBL/GenBank/DDBJ databases">
        <title>Genomic Encyclopedia of Type Strains, Phase III (KMG-III): the genomes of soil and plant-associated and newly described type strains.</title>
        <authorList>
            <person name="Whitman W."/>
        </authorList>
    </citation>
    <scope>NUCLEOTIDE SEQUENCE [LARGE SCALE GENOMIC DNA]</scope>
    <source>
        <strain evidence="2 3">CECT 8333</strain>
    </source>
</reference>
<dbReference type="Proteomes" id="UP000253090">
    <property type="component" value="Unassembled WGS sequence"/>
</dbReference>
<dbReference type="RefSeq" id="WP_114499068.1">
    <property type="nucleotide sequence ID" value="NZ_QPJW01000019.1"/>
</dbReference>
<dbReference type="OrthoDB" id="9788327at2"/>
<dbReference type="SUPFAM" id="SSF54001">
    <property type="entry name" value="Cysteine proteinases"/>
    <property type="match status" value="1"/>
</dbReference>
<comment type="caution">
    <text evidence="2">The sequence shown here is derived from an EMBL/GenBank/DDBJ whole genome shotgun (WGS) entry which is preliminary data.</text>
</comment>